<keyword evidence="1" id="KW-1133">Transmembrane helix</keyword>
<keyword evidence="4" id="KW-1185">Reference proteome</keyword>
<reference evidence="4" key="1">
    <citation type="submission" date="2023-07" db="EMBL/GenBank/DDBJ databases">
        <title>Functional and genomic diversity of the sorghum phyllosphere microbiome.</title>
        <authorList>
            <person name="Shade A."/>
        </authorList>
    </citation>
    <scope>NUCLEOTIDE SEQUENCE [LARGE SCALE GENOMIC DNA]</scope>
    <source>
        <strain evidence="4">SORGH_AS_0422</strain>
    </source>
</reference>
<feature type="transmembrane region" description="Helical" evidence="1">
    <location>
        <begin position="57"/>
        <end position="76"/>
    </location>
</feature>
<feature type="transmembrane region" description="Helical" evidence="1">
    <location>
        <begin position="253"/>
        <end position="273"/>
    </location>
</feature>
<proteinExistence type="predicted"/>
<protein>
    <submittedName>
        <fullName evidence="3">Acyltransferase</fullName>
    </submittedName>
</protein>
<feature type="transmembrane region" description="Helical" evidence="1">
    <location>
        <begin position="285"/>
        <end position="304"/>
    </location>
</feature>
<evidence type="ECO:0000313" key="4">
    <source>
        <dbReference type="Proteomes" id="UP001258315"/>
    </source>
</evidence>
<name>A0ABU3GQU2_9SPHI</name>
<dbReference type="RefSeq" id="WP_311948357.1">
    <property type="nucleotide sequence ID" value="NZ_JAVLVU010000001.1"/>
</dbReference>
<feature type="transmembrane region" description="Helical" evidence="1">
    <location>
        <begin position="113"/>
        <end position="131"/>
    </location>
</feature>
<evidence type="ECO:0000256" key="1">
    <source>
        <dbReference type="SAM" id="Phobius"/>
    </source>
</evidence>
<dbReference type="Proteomes" id="UP001258315">
    <property type="component" value="Unassembled WGS sequence"/>
</dbReference>
<dbReference type="PANTHER" id="PTHR31061:SF24">
    <property type="entry name" value="LD22376P"/>
    <property type="match status" value="1"/>
</dbReference>
<comment type="caution">
    <text evidence="3">The sequence shown here is derived from an EMBL/GenBank/DDBJ whole genome shotgun (WGS) entry which is preliminary data.</text>
</comment>
<keyword evidence="1" id="KW-0472">Membrane</keyword>
<keyword evidence="3" id="KW-0012">Acyltransferase</keyword>
<evidence type="ECO:0000259" key="2">
    <source>
        <dbReference type="Pfam" id="PF16401"/>
    </source>
</evidence>
<dbReference type="Pfam" id="PF16401">
    <property type="entry name" value="DUF5009"/>
    <property type="match status" value="1"/>
</dbReference>
<dbReference type="PANTHER" id="PTHR31061">
    <property type="entry name" value="LD22376P"/>
    <property type="match status" value="1"/>
</dbReference>
<evidence type="ECO:0000313" key="3">
    <source>
        <dbReference type="EMBL" id="MDT3402153.1"/>
    </source>
</evidence>
<accession>A0ABU3GQU2</accession>
<keyword evidence="1" id="KW-0812">Transmembrane</keyword>
<feature type="transmembrane region" description="Helical" evidence="1">
    <location>
        <begin position="164"/>
        <end position="183"/>
    </location>
</feature>
<sequence length="384" mass="42686">MSNAPATKTQRLVSLDALRGFDMFWIISGEGLFHALAKATKWPAFLWMSAQLHHTDWNGITFYDMIFPLFLFIAGVSMPYSMHRKITDAGCTDAFQLSSAQKKGIYLGMLKRALILVFLGVVVNGLFKFNGYENTRFASVLGRIGLAWFFAGIIYLNFNVKGQVLWFAGLLLGYWAAMMLIPVPGFGAGVLTMAGSLESYVDRLLLPGRLHDGVHDPEGVLSTLPAIGTALLGVFTGQFLKSTNERWTMLKKALVLLAAGIILVALGSLWNITFPINKRLWTSSFVLYVGGFSLLFLAVFYLIIDVAGYRKWAFPFILIGSNSILIYMAAEGMVDFWHTANYLFGGMIQFAAVSWQPVFGALSVIAVQLTLLYILYRNKIFLKI</sequence>
<feature type="transmembrane region" description="Helical" evidence="1">
    <location>
        <begin position="137"/>
        <end position="157"/>
    </location>
</feature>
<feature type="domain" description="DUF5009" evidence="2">
    <location>
        <begin position="13"/>
        <end position="94"/>
    </location>
</feature>
<keyword evidence="3" id="KW-0808">Transferase</keyword>
<dbReference type="GO" id="GO:0016746">
    <property type="term" value="F:acyltransferase activity"/>
    <property type="evidence" value="ECO:0007669"/>
    <property type="project" value="UniProtKB-KW"/>
</dbReference>
<dbReference type="EMBL" id="JAVLVU010000001">
    <property type="protein sequence ID" value="MDT3402153.1"/>
    <property type="molecule type" value="Genomic_DNA"/>
</dbReference>
<dbReference type="InterPro" id="IPR032176">
    <property type="entry name" value="DUF5009"/>
</dbReference>
<feature type="transmembrane region" description="Helical" evidence="1">
    <location>
        <begin position="358"/>
        <end position="376"/>
    </location>
</feature>
<gene>
    <name evidence="3" type="ORF">QE417_001225</name>
</gene>
<organism evidence="3 4">
    <name type="scientific">Mucilaginibacter terrae</name>
    <dbReference type="NCBI Taxonomy" id="1955052"/>
    <lineage>
        <taxon>Bacteria</taxon>
        <taxon>Pseudomonadati</taxon>
        <taxon>Bacteroidota</taxon>
        <taxon>Sphingobacteriia</taxon>
        <taxon>Sphingobacteriales</taxon>
        <taxon>Sphingobacteriaceae</taxon>
        <taxon>Mucilaginibacter</taxon>
    </lineage>
</organism>
<feature type="transmembrane region" description="Helical" evidence="1">
    <location>
        <begin position="316"/>
        <end position="338"/>
    </location>
</feature>
<feature type="transmembrane region" description="Helical" evidence="1">
    <location>
        <begin position="220"/>
        <end position="241"/>
    </location>
</feature>